<accession>A0A1D1VA11</accession>
<dbReference type="STRING" id="947166.A0A1D1VA11"/>
<evidence type="ECO:0000313" key="2">
    <source>
        <dbReference type="EMBL" id="GAU96547.1"/>
    </source>
</evidence>
<proteinExistence type="predicted"/>
<gene>
    <name evidence="2" type="primary">RvY_07977-1</name>
    <name evidence="2" type="synonym">RvY_07977.1</name>
    <name evidence="2" type="ORF">RvY_07977</name>
</gene>
<sequence length="101" mass="11817">MPQRSKLLSRILDAYPGKRYFGIYRLLPIFFVFGGLIEFAMIHLNVGDINFYDVYMMKHPEVVERMNKSSHSGTVEKLPLKENSFLSEYEKYLQSKTQTSS</sequence>
<keyword evidence="3" id="KW-1185">Reference proteome</keyword>
<evidence type="ECO:0000256" key="1">
    <source>
        <dbReference type="SAM" id="Phobius"/>
    </source>
</evidence>
<dbReference type="PANTHER" id="PTHR35250">
    <property type="entry name" value="SMALL INTEGRAL MEMBRANE PROTEIN 4"/>
    <property type="match status" value="1"/>
</dbReference>
<dbReference type="PANTHER" id="PTHR35250:SF1">
    <property type="entry name" value="UBIQUINOL-CYTOCHROME-C REDUCTASE COMPLEX ASSEMBLY FACTOR 5"/>
    <property type="match status" value="1"/>
</dbReference>
<evidence type="ECO:0000313" key="3">
    <source>
        <dbReference type="Proteomes" id="UP000186922"/>
    </source>
</evidence>
<keyword evidence="1" id="KW-0472">Membrane</keyword>
<comment type="caution">
    <text evidence="2">The sequence shown here is derived from an EMBL/GenBank/DDBJ whole genome shotgun (WGS) entry which is preliminary data.</text>
</comment>
<keyword evidence="1" id="KW-0812">Transmembrane</keyword>
<reference evidence="2 3" key="1">
    <citation type="journal article" date="2016" name="Nat. Commun.">
        <title>Extremotolerant tardigrade genome and improved radiotolerance of human cultured cells by tardigrade-unique protein.</title>
        <authorList>
            <person name="Hashimoto T."/>
            <person name="Horikawa D.D."/>
            <person name="Saito Y."/>
            <person name="Kuwahara H."/>
            <person name="Kozuka-Hata H."/>
            <person name="Shin-I T."/>
            <person name="Minakuchi Y."/>
            <person name="Ohishi K."/>
            <person name="Motoyama A."/>
            <person name="Aizu T."/>
            <person name="Enomoto A."/>
            <person name="Kondo K."/>
            <person name="Tanaka S."/>
            <person name="Hara Y."/>
            <person name="Koshikawa S."/>
            <person name="Sagara H."/>
            <person name="Miura T."/>
            <person name="Yokobori S."/>
            <person name="Miyagawa K."/>
            <person name="Suzuki Y."/>
            <person name="Kubo T."/>
            <person name="Oyama M."/>
            <person name="Kohara Y."/>
            <person name="Fujiyama A."/>
            <person name="Arakawa K."/>
            <person name="Katayama T."/>
            <person name="Toyoda A."/>
            <person name="Kunieda T."/>
        </authorList>
    </citation>
    <scope>NUCLEOTIDE SEQUENCE [LARGE SCALE GENOMIC DNA]</scope>
    <source>
        <strain evidence="2 3">YOKOZUNA-1</strain>
    </source>
</reference>
<name>A0A1D1VA11_RAMVA</name>
<dbReference type="InterPro" id="IPR028183">
    <property type="entry name" value="UQCC5"/>
</dbReference>
<dbReference type="Proteomes" id="UP000186922">
    <property type="component" value="Unassembled WGS sequence"/>
</dbReference>
<dbReference type="OrthoDB" id="5913955at2759"/>
<organism evidence="2 3">
    <name type="scientific">Ramazzottius varieornatus</name>
    <name type="common">Water bear</name>
    <name type="synonym">Tardigrade</name>
    <dbReference type="NCBI Taxonomy" id="947166"/>
    <lineage>
        <taxon>Eukaryota</taxon>
        <taxon>Metazoa</taxon>
        <taxon>Ecdysozoa</taxon>
        <taxon>Tardigrada</taxon>
        <taxon>Eutardigrada</taxon>
        <taxon>Parachela</taxon>
        <taxon>Hypsibioidea</taxon>
        <taxon>Ramazzottiidae</taxon>
        <taxon>Ramazzottius</taxon>
    </lineage>
</organism>
<feature type="transmembrane region" description="Helical" evidence="1">
    <location>
        <begin position="21"/>
        <end position="42"/>
    </location>
</feature>
<dbReference type="EMBL" id="BDGG01000003">
    <property type="protein sequence ID" value="GAU96547.1"/>
    <property type="molecule type" value="Genomic_DNA"/>
</dbReference>
<dbReference type="Pfam" id="PF15114">
    <property type="entry name" value="UPF0640"/>
    <property type="match status" value="1"/>
</dbReference>
<protein>
    <recommendedName>
        <fullName evidence="4">Small integral membrane protein 4</fullName>
    </recommendedName>
</protein>
<keyword evidence="1" id="KW-1133">Transmembrane helix</keyword>
<dbReference type="AlphaFoldDB" id="A0A1D1VA11"/>
<evidence type="ECO:0008006" key="4">
    <source>
        <dbReference type="Google" id="ProtNLM"/>
    </source>
</evidence>